<gene>
    <name evidence="3" type="ORF">C7373_101554</name>
</gene>
<dbReference type="Pfam" id="PF01381">
    <property type="entry name" value="HTH_3"/>
    <property type="match status" value="1"/>
</dbReference>
<dbReference type="SMART" id="SM00530">
    <property type="entry name" value="HTH_XRE"/>
    <property type="match status" value="1"/>
</dbReference>
<evidence type="ECO:0000313" key="4">
    <source>
        <dbReference type="Proteomes" id="UP000245778"/>
    </source>
</evidence>
<dbReference type="SUPFAM" id="SSF47413">
    <property type="entry name" value="lambda repressor-like DNA-binding domains"/>
    <property type="match status" value="1"/>
</dbReference>
<evidence type="ECO:0000313" key="3">
    <source>
        <dbReference type="EMBL" id="PVY60038.1"/>
    </source>
</evidence>
<dbReference type="PROSITE" id="PS50943">
    <property type="entry name" value="HTH_CROC1"/>
    <property type="match status" value="1"/>
</dbReference>
<protein>
    <submittedName>
        <fullName evidence="3">DNA-binding XRE family transcriptional regulator</fullName>
    </submittedName>
</protein>
<dbReference type="Gene3D" id="1.10.260.40">
    <property type="entry name" value="lambda repressor-like DNA-binding domains"/>
    <property type="match status" value="1"/>
</dbReference>
<feature type="domain" description="HTH cro/C1-type" evidence="2">
    <location>
        <begin position="8"/>
        <end position="62"/>
    </location>
</feature>
<dbReference type="AlphaFoldDB" id="A0A2U1CGJ8"/>
<dbReference type="GO" id="GO:0003677">
    <property type="term" value="F:DNA binding"/>
    <property type="evidence" value="ECO:0007669"/>
    <property type="project" value="UniProtKB-KW"/>
</dbReference>
<sequence>MEILAQRMRSLRKERHIRQEVMAEALGVSISAYRRYELNEREPAAPFLVDFADYFGVSTDYLLGRRDERL</sequence>
<dbReference type="PANTHER" id="PTHR46558">
    <property type="entry name" value="TRACRIPTIONAL REGULATORY PROTEIN-RELATED-RELATED"/>
    <property type="match status" value="1"/>
</dbReference>
<accession>A0A2U1CGJ8</accession>
<dbReference type="InterPro" id="IPR010982">
    <property type="entry name" value="Lambda_DNA-bd_dom_sf"/>
</dbReference>
<dbReference type="RefSeq" id="WP_075704940.1">
    <property type="nucleotide sequence ID" value="NZ_CAUFHD010000022.1"/>
</dbReference>
<dbReference type="Proteomes" id="UP000245778">
    <property type="component" value="Unassembled WGS sequence"/>
</dbReference>
<reference evidence="3 4" key="1">
    <citation type="submission" date="2018-04" db="EMBL/GenBank/DDBJ databases">
        <title>Genomic Encyclopedia of Type Strains, Phase IV (KMG-IV): sequencing the most valuable type-strain genomes for metagenomic binning, comparative biology and taxonomic classification.</title>
        <authorList>
            <person name="Goeker M."/>
        </authorList>
    </citation>
    <scope>NUCLEOTIDE SEQUENCE [LARGE SCALE GENOMIC DNA]</scope>
    <source>
        <strain evidence="3 4">DSM 26588</strain>
    </source>
</reference>
<dbReference type="OrthoDB" id="2064916at2"/>
<evidence type="ECO:0000259" key="2">
    <source>
        <dbReference type="PROSITE" id="PS50943"/>
    </source>
</evidence>
<dbReference type="EMBL" id="QEKK01000001">
    <property type="protein sequence ID" value="PVY60038.1"/>
    <property type="molecule type" value="Genomic_DNA"/>
</dbReference>
<name>A0A2U1CGJ8_9FIRM</name>
<comment type="caution">
    <text evidence="3">The sequence shown here is derived from an EMBL/GenBank/DDBJ whole genome shotgun (WGS) entry which is preliminary data.</text>
</comment>
<dbReference type="PANTHER" id="PTHR46558:SF11">
    <property type="entry name" value="HTH-TYPE TRANSCRIPTIONAL REGULATOR XRE"/>
    <property type="match status" value="1"/>
</dbReference>
<evidence type="ECO:0000256" key="1">
    <source>
        <dbReference type="ARBA" id="ARBA00023125"/>
    </source>
</evidence>
<keyword evidence="1 3" id="KW-0238">DNA-binding</keyword>
<dbReference type="InterPro" id="IPR001387">
    <property type="entry name" value="Cro/C1-type_HTH"/>
</dbReference>
<organism evidence="3 4">
    <name type="scientific">Intestinimonas butyriciproducens</name>
    <dbReference type="NCBI Taxonomy" id="1297617"/>
    <lineage>
        <taxon>Bacteria</taxon>
        <taxon>Bacillati</taxon>
        <taxon>Bacillota</taxon>
        <taxon>Clostridia</taxon>
        <taxon>Eubacteriales</taxon>
        <taxon>Intestinimonas</taxon>
    </lineage>
</organism>
<proteinExistence type="predicted"/>
<dbReference type="CDD" id="cd00093">
    <property type="entry name" value="HTH_XRE"/>
    <property type="match status" value="1"/>
</dbReference>